<dbReference type="InterPro" id="IPR011249">
    <property type="entry name" value="Metalloenz_LuxS/M16"/>
</dbReference>
<gene>
    <name evidence="10" type="ORF">CLIB1423_11S02278</name>
</gene>
<evidence type="ECO:0000256" key="7">
    <source>
        <dbReference type="RuleBase" id="RU004447"/>
    </source>
</evidence>
<dbReference type="InterPro" id="IPR007863">
    <property type="entry name" value="Peptidase_M16_C"/>
</dbReference>
<evidence type="ECO:0000256" key="2">
    <source>
        <dbReference type="ARBA" id="ARBA00022670"/>
    </source>
</evidence>
<evidence type="ECO:0000256" key="3">
    <source>
        <dbReference type="ARBA" id="ARBA00022723"/>
    </source>
</evidence>
<dbReference type="GO" id="GO:0004222">
    <property type="term" value="F:metalloendopeptidase activity"/>
    <property type="evidence" value="ECO:0007669"/>
    <property type="project" value="InterPro"/>
</dbReference>
<dbReference type="GO" id="GO:0005739">
    <property type="term" value="C:mitochondrion"/>
    <property type="evidence" value="ECO:0007669"/>
    <property type="project" value="TreeGrafter"/>
</dbReference>
<sequence>MTYLRAKTIPSNFIIPLSSSHRNHRLISLPNGLICLLISDASKEVSAASVCVSAGSSEDPDALPGLAHLCEHMLFAGTDEFPSPSGFFESVTKAGGSCNAFTTGFRTTFEFQLPSDATNGENGHPLYHKMLENFASFFKSPIFDPKYIEMEIKNVDNEHQSNKSDTNKIMYYGLKLFASDGHSFKRFSTGNLENFNRTKLSSIRSKLKEYFETNFLADRMRLVLIGPQSANQLQKLAIQYFDGIKGEGKAETEASSSVSIRSRLSFSDVMSRSNRSDKSISVSLDNKLADTKDNDMSIHNNKIFKTGKVLFIKSDTSKSILRLVFPIENTSQKLKYYSKIWSSLLGDESKNSLFIQLDGCLTSIYAYTSNPTQNADIFILEYGLTKKGLRCLFEILTVTFNYISSFLSSKRELISAYLTQFLTIDKLNFYFKDLHPSPMEESGELAGSLQGLFGTGNDDIIAGNICYENLESFDIDEFIVKSKEIMTFSNFNVILMSQREAVLKDIVAKSDLKYINELKSDPFYGFNYNLSDIDVLRFYSNCNELNSYFPIENQFLAYTLSDISTMSKELTQMSSDPDPSCNKYTVKDSSNFSEPKLMKTANNIELWYKYQHHMSERVMVSFEISNNSSVPLVCKSTIAIELMCYLIGNSQLGTELYTAEQIGYTWSILPNVNGNNSISGTVTGLTYGIDMVLGKIWEVIFNLPNFLRTLSYINLSKSRISIRKKYQEMITSGGSVEQILAGTQSLLEVGIWSIDERLEILEELELHDLIELGQQLVSSSDTMTTVFIEGDIEESLAPKFIDIFGDRNHANLQQDEDDMIPSYYVENQNFGSYLVPGEQYAFSSDAPKESQTNTVSTYVQIGERDSLFDRTFTKLLSILLQSLAPMELRMKRNLGYNIYTGQRINRTTIGVYIIIISRTYETEYLAQQINEFLYEWCIELEKSLGSKDSTIFEEKILQPLLDNFDKPDLGGVGSSNINFGLLSPIGSDSKPSGDKFIQHKNCWTQIIDRTYRFKSICGEEEIDCELIRNMTSKEFLQVFQEKISPFSTKRASVTINLNSRVVLNEKMKQITEFLNSKGLHEVLTHSEIERVAKSSNYIQEIFKEIKIKGAKYRFIRKAKSESLAMLFMSKAQKIEFPKHRAVSTEQFHSECTRLSR</sequence>
<dbReference type="InterPro" id="IPR001431">
    <property type="entry name" value="Pept_M16_Zn_BS"/>
</dbReference>
<evidence type="ECO:0000259" key="9">
    <source>
        <dbReference type="Pfam" id="PF05193"/>
    </source>
</evidence>
<dbReference type="Pfam" id="PF00675">
    <property type="entry name" value="Peptidase_M16"/>
    <property type="match status" value="1"/>
</dbReference>
<evidence type="ECO:0000256" key="6">
    <source>
        <dbReference type="ARBA" id="ARBA00023049"/>
    </source>
</evidence>
<dbReference type="PANTHER" id="PTHR43690:SF18">
    <property type="entry name" value="INSULIN-DEGRADING ENZYME-RELATED"/>
    <property type="match status" value="1"/>
</dbReference>
<feature type="domain" description="Peptidase M16 C-terminal" evidence="9">
    <location>
        <begin position="204"/>
        <end position="407"/>
    </location>
</feature>
<dbReference type="GO" id="GO:0005829">
    <property type="term" value="C:cytosol"/>
    <property type="evidence" value="ECO:0007669"/>
    <property type="project" value="TreeGrafter"/>
</dbReference>
<dbReference type="PROSITE" id="PS00143">
    <property type="entry name" value="INSULINASE"/>
    <property type="match status" value="1"/>
</dbReference>
<evidence type="ECO:0000256" key="1">
    <source>
        <dbReference type="ARBA" id="ARBA00007261"/>
    </source>
</evidence>
<dbReference type="InterPro" id="IPR050626">
    <property type="entry name" value="Peptidase_M16"/>
</dbReference>
<evidence type="ECO:0000256" key="5">
    <source>
        <dbReference type="ARBA" id="ARBA00022833"/>
    </source>
</evidence>
<keyword evidence="4" id="KW-0378">Hydrolase</keyword>
<dbReference type="AlphaFoldDB" id="A0A9P0QRZ1"/>
<feature type="domain" description="Peptidase M16 N-terminal" evidence="8">
    <location>
        <begin position="36"/>
        <end position="164"/>
    </location>
</feature>
<dbReference type="GO" id="GO:0051603">
    <property type="term" value="P:proteolysis involved in protein catabolic process"/>
    <property type="evidence" value="ECO:0007669"/>
    <property type="project" value="TreeGrafter"/>
</dbReference>
<dbReference type="Gene3D" id="3.30.830.10">
    <property type="entry name" value="Metalloenzyme, LuxS/M16 peptidase-like"/>
    <property type="match status" value="4"/>
</dbReference>
<accession>A0A9P0QRZ1</accession>
<keyword evidence="11" id="KW-1185">Reference proteome</keyword>
<protein>
    <submittedName>
        <fullName evidence="10">Protease Axl1p</fullName>
    </submittedName>
</protein>
<evidence type="ECO:0000259" key="8">
    <source>
        <dbReference type="Pfam" id="PF00675"/>
    </source>
</evidence>
<dbReference type="GO" id="GO:0043171">
    <property type="term" value="P:peptide catabolic process"/>
    <property type="evidence" value="ECO:0007669"/>
    <property type="project" value="TreeGrafter"/>
</dbReference>
<dbReference type="OrthoDB" id="952271at2759"/>
<dbReference type="EMBL" id="CAKXYY010000011">
    <property type="protein sequence ID" value="CAH2353549.1"/>
    <property type="molecule type" value="Genomic_DNA"/>
</dbReference>
<keyword evidence="6" id="KW-0482">Metalloprotease</keyword>
<proteinExistence type="inferred from homology"/>
<evidence type="ECO:0000313" key="10">
    <source>
        <dbReference type="EMBL" id="CAH2353549.1"/>
    </source>
</evidence>
<keyword evidence="2 10" id="KW-0645">Protease</keyword>
<dbReference type="Pfam" id="PF05193">
    <property type="entry name" value="Peptidase_M16_C"/>
    <property type="match status" value="1"/>
</dbReference>
<reference evidence="10" key="1">
    <citation type="submission" date="2022-03" db="EMBL/GenBank/DDBJ databases">
        <authorList>
            <person name="Legras J.-L."/>
            <person name="Devillers H."/>
            <person name="Grondin C."/>
        </authorList>
    </citation>
    <scope>NUCLEOTIDE SEQUENCE</scope>
    <source>
        <strain evidence="10">CLIB 1423</strain>
    </source>
</reference>
<dbReference type="SUPFAM" id="SSF63411">
    <property type="entry name" value="LuxS/MPP-like metallohydrolase"/>
    <property type="match status" value="4"/>
</dbReference>
<evidence type="ECO:0000313" key="11">
    <source>
        <dbReference type="Proteomes" id="UP000837801"/>
    </source>
</evidence>
<evidence type="ECO:0000256" key="4">
    <source>
        <dbReference type="ARBA" id="ARBA00022801"/>
    </source>
</evidence>
<keyword evidence="3" id="KW-0479">Metal-binding</keyword>
<dbReference type="InterPro" id="IPR011765">
    <property type="entry name" value="Pept_M16_N"/>
</dbReference>
<name>A0A9P0QRZ1_9ASCO</name>
<organism evidence="10 11">
    <name type="scientific">[Candida] railenensis</name>
    <dbReference type="NCBI Taxonomy" id="45579"/>
    <lineage>
        <taxon>Eukaryota</taxon>
        <taxon>Fungi</taxon>
        <taxon>Dikarya</taxon>
        <taxon>Ascomycota</taxon>
        <taxon>Saccharomycotina</taxon>
        <taxon>Pichiomycetes</taxon>
        <taxon>Debaryomycetaceae</taxon>
        <taxon>Kurtzmaniella</taxon>
    </lineage>
</organism>
<dbReference type="GO" id="GO:0046872">
    <property type="term" value="F:metal ion binding"/>
    <property type="evidence" value="ECO:0007669"/>
    <property type="project" value="UniProtKB-KW"/>
</dbReference>
<dbReference type="PANTHER" id="PTHR43690">
    <property type="entry name" value="NARDILYSIN"/>
    <property type="match status" value="1"/>
</dbReference>
<dbReference type="Proteomes" id="UP000837801">
    <property type="component" value="Unassembled WGS sequence"/>
</dbReference>
<keyword evidence="5" id="KW-0862">Zinc</keyword>
<comment type="similarity">
    <text evidence="1 7">Belongs to the peptidase M16 family.</text>
</comment>
<comment type="caution">
    <text evidence="10">The sequence shown here is derived from an EMBL/GenBank/DDBJ whole genome shotgun (WGS) entry which is preliminary data.</text>
</comment>